<dbReference type="EMBL" id="FNYD01000008">
    <property type="protein sequence ID" value="SEJ90525.1"/>
    <property type="molecule type" value="Genomic_DNA"/>
</dbReference>
<dbReference type="InterPro" id="IPR025479">
    <property type="entry name" value="DUF4329"/>
</dbReference>
<feature type="domain" description="DUF4329" evidence="1">
    <location>
        <begin position="23"/>
        <end position="137"/>
    </location>
</feature>
<sequence>MVLALAAAAACADPTLPDRSEIDAVIARLEPIQQLTFATGFEYCGYLGQTRDRQLVFTTMQRGGHDGCTPIMPDEDVEMIASMHTHGTYDPGVPAEFPSVIDLESDRREGVNGYVATPGGRLWYIDSKVMVAVQLCGPGCLPQDPAFRPGDDGEIAARYSLAELAALEARE</sequence>
<proteinExistence type="predicted"/>
<protein>
    <recommendedName>
        <fullName evidence="1">DUF4329 domain-containing protein</fullName>
    </recommendedName>
</protein>
<dbReference type="STRING" id="1227549.SAMN05444007_108191"/>
<accession>A0A1H7CXF0</accession>
<evidence type="ECO:0000259" key="1">
    <source>
        <dbReference type="Pfam" id="PF14220"/>
    </source>
</evidence>
<gene>
    <name evidence="2" type="ORF">SAMN05444007_108191</name>
</gene>
<dbReference type="AlphaFoldDB" id="A0A1H7CXF0"/>
<dbReference type="Proteomes" id="UP000199379">
    <property type="component" value="Unassembled WGS sequence"/>
</dbReference>
<evidence type="ECO:0000313" key="2">
    <source>
        <dbReference type="EMBL" id="SEJ90525.1"/>
    </source>
</evidence>
<keyword evidence="3" id="KW-1185">Reference proteome</keyword>
<organism evidence="2 3">
    <name type="scientific">Cribrihabitans marinus</name>
    <dbReference type="NCBI Taxonomy" id="1227549"/>
    <lineage>
        <taxon>Bacteria</taxon>
        <taxon>Pseudomonadati</taxon>
        <taxon>Pseudomonadota</taxon>
        <taxon>Alphaproteobacteria</taxon>
        <taxon>Rhodobacterales</taxon>
        <taxon>Paracoccaceae</taxon>
        <taxon>Cribrihabitans</taxon>
    </lineage>
</organism>
<dbReference type="Pfam" id="PF14220">
    <property type="entry name" value="DUF4329"/>
    <property type="match status" value="1"/>
</dbReference>
<evidence type="ECO:0000313" key="3">
    <source>
        <dbReference type="Proteomes" id="UP000199379"/>
    </source>
</evidence>
<reference evidence="2 3" key="1">
    <citation type="submission" date="2016-10" db="EMBL/GenBank/DDBJ databases">
        <authorList>
            <person name="de Groot N.N."/>
        </authorList>
    </citation>
    <scope>NUCLEOTIDE SEQUENCE [LARGE SCALE GENOMIC DNA]</scope>
    <source>
        <strain evidence="2 3">DSM 29340</strain>
    </source>
</reference>
<name>A0A1H7CXF0_9RHOB</name>